<feature type="compositionally biased region" description="Low complexity" evidence="1">
    <location>
        <begin position="372"/>
        <end position="383"/>
    </location>
</feature>
<accession>A0AAD6ZFR6</accession>
<feature type="compositionally biased region" description="Acidic residues" evidence="1">
    <location>
        <begin position="1220"/>
        <end position="1255"/>
    </location>
</feature>
<feature type="compositionally biased region" description="Pro residues" evidence="1">
    <location>
        <begin position="151"/>
        <end position="164"/>
    </location>
</feature>
<feature type="region of interest" description="Disordered" evidence="1">
    <location>
        <begin position="1194"/>
        <end position="1255"/>
    </location>
</feature>
<gene>
    <name evidence="2" type="ORF">DFH08DRAFT_1085995</name>
</gene>
<feature type="region of interest" description="Disordered" evidence="1">
    <location>
        <begin position="369"/>
        <end position="399"/>
    </location>
</feature>
<comment type="caution">
    <text evidence="2">The sequence shown here is derived from an EMBL/GenBank/DDBJ whole genome shotgun (WGS) entry which is preliminary data.</text>
</comment>
<feature type="compositionally biased region" description="Basic and acidic residues" evidence="1">
    <location>
        <begin position="52"/>
        <end position="62"/>
    </location>
</feature>
<dbReference type="Pfam" id="PF18759">
    <property type="entry name" value="Plavaka"/>
    <property type="match status" value="1"/>
</dbReference>
<feature type="region of interest" description="Disordered" evidence="1">
    <location>
        <begin position="805"/>
        <end position="829"/>
    </location>
</feature>
<evidence type="ECO:0000256" key="1">
    <source>
        <dbReference type="SAM" id="MobiDB-lite"/>
    </source>
</evidence>
<dbReference type="InterPro" id="IPR041078">
    <property type="entry name" value="Plavaka"/>
</dbReference>
<dbReference type="Proteomes" id="UP001218218">
    <property type="component" value="Unassembled WGS sequence"/>
</dbReference>
<name>A0AAD6ZFR6_9AGAR</name>
<feature type="compositionally biased region" description="Pro residues" evidence="1">
    <location>
        <begin position="116"/>
        <end position="132"/>
    </location>
</feature>
<evidence type="ECO:0000313" key="3">
    <source>
        <dbReference type="Proteomes" id="UP001218218"/>
    </source>
</evidence>
<reference evidence="2" key="1">
    <citation type="submission" date="2023-03" db="EMBL/GenBank/DDBJ databases">
        <title>Massive genome expansion in bonnet fungi (Mycena s.s.) driven by repeated elements and novel gene families across ecological guilds.</title>
        <authorList>
            <consortium name="Lawrence Berkeley National Laboratory"/>
            <person name="Harder C.B."/>
            <person name="Miyauchi S."/>
            <person name="Viragh M."/>
            <person name="Kuo A."/>
            <person name="Thoen E."/>
            <person name="Andreopoulos B."/>
            <person name="Lu D."/>
            <person name="Skrede I."/>
            <person name="Drula E."/>
            <person name="Henrissat B."/>
            <person name="Morin E."/>
            <person name="Kohler A."/>
            <person name="Barry K."/>
            <person name="LaButti K."/>
            <person name="Morin E."/>
            <person name="Salamov A."/>
            <person name="Lipzen A."/>
            <person name="Mereny Z."/>
            <person name="Hegedus B."/>
            <person name="Baldrian P."/>
            <person name="Stursova M."/>
            <person name="Weitz H."/>
            <person name="Taylor A."/>
            <person name="Grigoriev I.V."/>
            <person name="Nagy L.G."/>
            <person name="Martin F."/>
            <person name="Kauserud H."/>
        </authorList>
    </citation>
    <scope>NUCLEOTIDE SEQUENCE</scope>
    <source>
        <strain evidence="2">CBHHK002</strain>
    </source>
</reference>
<dbReference type="AlphaFoldDB" id="A0AAD6ZFR6"/>
<evidence type="ECO:0000313" key="2">
    <source>
        <dbReference type="EMBL" id="KAJ7321031.1"/>
    </source>
</evidence>
<protein>
    <submittedName>
        <fullName evidence="2">Uncharacterized protein</fullName>
    </submittedName>
</protein>
<feature type="compositionally biased region" description="Polar residues" evidence="1">
    <location>
        <begin position="21"/>
        <end position="46"/>
    </location>
</feature>
<dbReference type="EMBL" id="JARIHO010000052">
    <property type="protein sequence ID" value="KAJ7321031.1"/>
    <property type="molecule type" value="Genomic_DNA"/>
</dbReference>
<sequence>MPNGDGIDAKDSTERAGPSVKRNQASASEAVNTHPNDAGQGPSTTRGAVRASDARTKRHAEESSTSGVKQNAAAPVKPIATAGALTIAAEAENLAASAAATAAAATQLDFAADELMPPPPREPSPPPPPRPSGRPARRIRLPARYRDELPDPPTPVPPQAPPPEPEPEPLADSIPAAPRKWVKTQPNAHGLYKVFPNRPTHDPEDSISLDDLCRSSDLLTENTETGQASTPPWFPFLNGTVAHLMSWFHLGSTVKSNGDLDSIVHNVMLHEDFKQAHLYGFSAARENKRLDDAAAAEQSIPGEPPAGWKTGSVKFKLPAPKNCTAEADAPEFEVPGIMYRPLLDVLVEAFQSPAFLQYHITPFAARWDPEYDPNNPDAAPDDTAPVDEQGLPPLPPGHQPVYGEVYTSAEMLEMHQKLPTAATEPYLETIIAAYMLWSDSTHLANFGTASLWPLYTFFGNLSKYIRAKPTSNSGYHQAYFPSLPDSIKDFYKNLFGIVPSADVLAHLKRELMHAVWDLLLTPEFIHAYAHGIVIKCYDGIERHIFPRFFTYGADYPAKVLLATIKYFGGCPCPRCFVEKDQIADMGTKADMRRRQKIREDTSSWRDTIGLVRRWIFDKGALVASAAVNRLLKPQSWAPTKNAFSKLAPHGLNLFSIFVPDLLHEVELGVVKSLFIHTLRILQAHRTDAIAIVDERFRKIPTFGRSTIRRFHANVSEMKKLAARDFEDLLQCMLPVIDGILPDPYNDIILDLWYILATWHAYAKLRMHTSSTIKSFWTITSVLGAKVRQFIRDVCTAYTTYELPKETRQRARPTAQTTPSTGASNAATTRKRKDWNISTYKYHSLGDYPACELTHRVVKKLYSRTNKRNFQKQIASHEQRQRLLRRTAKRMKDAEAAAKAAAEAGDGPVESNLRPQDEILPRTSPSVHHHISQSTRNPFNIYEFHELSKFANDPSGFLKKLRAHLLSRLLDIPYDGDEVEFSQEDLMNVTFTRDRIYAHQVMRINYTTYDVQRTDDSINPRTNSDVMVLSHEDEGSSNPHPYWYARVLGIFHADIGHLGPKSKSRRPKRMEFLWVRWFGRDLSHKSGWKAKRLDRLGFIDSADPAAFGFLDPAEVIRASHIVPAFRYGRTSDLLPKSIARRPEDEDQDYVYYYVNWQLCRPTASTIPPCEAQDKDDEEEMDIDENEEHLMVVDPVPQPLDENIPGCDVPGDQLEGEREGSDSEESSSEEEEEEEEDGAGIGENDEEILDSAGYDEL</sequence>
<proteinExistence type="predicted"/>
<feature type="region of interest" description="Disordered" evidence="1">
    <location>
        <begin position="109"/>
        <end position="173"/>
    </location>
</feature>
<feature type="region of interest" description="Disordered" evidence="1">
    <location>
        <begin position="1"/>
        <end position="76"/>
    </location>
</feature>
<organism evidence="2 3">
    <name type="scientific">Mycena albidolilacea</name>
    <dbReference type="NCBI Taxonomy" id="1033008"/>
    <lineage>
        <taxon>Eukaryota</taxon>
        <taxon>Fungi</taxon>
        <taxon>Dikarya</taxon>
        <taxon>Basidiomycota</taxon>
        <taxon>Agaricomycotina</taxon>
        <taxon>Agaricomycetes</taxon>
        <taxon>Agaricomycetidae</taxon>
        <taxon>Agaricales</taxon>
        <taxon>Marasmiineae</taxon>
        <taxon>Mycenaceae</taxon>
        <taxon>Mycena</taxon>
    </lineage>
</organism>
<keyword evidence="3" id="KW-1185">Reference proteome</keyword>